<dbReference type="Pfam" id="PF03171">
    <property type="entry name" value="2OG-FeII_Oxy"/>
    <property type="match status" value="1"/>
</dbReference>
<keyword evidence="4 9" id="KW-0479">Metal-binding</keyword>
<sequence length="360" mass="40591">MTKEKATTLTELQDENCINQSFVRDEDDRPKVAYNDFTDVIPVISLSGIDSDDKRAEIRGKITEACETWGLFQVIDHGVEVEVISEMARLSTEFFHLPASEKERFSSSDGKPGSFFVSSPFKGELVQNWRETVTQCTYPIKSGDYTLWPDKPQGWRNLTKDYSDKMMDLSHKLLGLLSEALGLQTDALSKACVQMDQRVMINYYPKCPQPDLTLGLLRHTDPGTITLLYQDQVGGLQATCDDGVTWITVPPIPGALVVNLGDHSHFVSNGRFVSAEHRAVVNSNTGRLSMVTFQYPTAEARVYPLTLREGETPIMEEAISFGEMYRRKMSKDLELPRNKKLETKMDKSKLESRSIDAIFI</sequence>
<accession>A0A142D8F3</accession>
<dbReference type="PANTHER" id="PTHR47991">
    <property type="entry name" value="OXOGLUTARATE/IRON-DEPENDENT DIOXYGENASE"/>
    <property type="match status" value="1"/>
</dbReference>
<dbReference type="InterPro" id="IPR044861">
    <property type="entry name" value="IPNS-like_FE2OG_OXY"/>
</dbReference>
<keyword evidence="8" id="KW-0284">Flavonoid biosynthesis</keyword>
<keyword evidence="6 9" id="KW-0560">Oxidoreductase</keyword>
<name>A0A142D8F3_9CARY</name>
<comment type="pathway">
    <text evidence="2">Secondary metabolite biosynthesis; flavonoid biosynthesis.</text>
</comment>
<proteinExistence type="evidence at transcript level"/>
<comment type="cofactor">
    <cofactor evidence="1">
        <name>L-ascorbate</name>
        <dbReference type="ChEBI" id="CHEBI:38290"/>
    </cofactor>
</comment>
<evidence type="ECO:0000256" key="5">
    <source>
        <dbReference type="ARBA" id="ARBA00022896"/>
    </source>
</evidence>
<dbReference type="Pfam" id="PF14226">
    <property type="entry name" value="DIOX_N"/>
    <property type="match status" value="1"/>
</dbReference>
<dbReference type="InterPro" id="IPR027443">
    <property type="entry name" value="IPNS-like_sf"/>
</dbReference>
<evidence type="ECO:0000256" key="3">
    <source>
        <dbReference type="ARBA" id="ARBA00008056"/>
    </source>
</evidence>
<evidence type="ECO:0000259" key="10">
    <source>
        <dbReference type="PROSITE" id="PS51471"/>
    </source>
</evidence>
<dbReference type="GO" id="GO:0046872">
    <property type="term" value="F:metal ion binding"/>
    <property type="evidence" value="ECO:0007669"/>
    <property type="project" value="UniProtKB-KW"/>
</dbReference>
<evidence type="ECO:0000256" key="8">
    <source>
        <dbReference type="ARBA" id="ARBA00023241"/>
    </source>
</evidence>
<evidence type="ECO:0000256" key="4">
    <source>
        <dbReference type="ARBA" id="ARBA00022723"/>
    </source>
</evidence>
<dbReference type="FunFam" id="2.60.120.330:FF:000016">
    <property type="entry name" value="Naringenin,2-oxoglutarate 3-dioxygenase"/>
    <property type="match status" value="1"/>
</dbReference>
<evidence type="ECO:0000313" key="11">
    <source>
        <dbReference type="EMBL" id="AMQ23622.1"/>
    </source>
</evidence>
<protein>
    <submittedName>
        <fullName evidence="11">Flavanone-3-hydroxylase 2</fullName>
    </submittedName>
</protein>
<dbReference type="Gene3D" id="2.60.120.330">
    <property type="entry name" value="B-lactam Antibiotic, Isopenicillin N Synthase, Chain"/>
    <property type="match status" value="1"/>
</dbReference>
<evidence type="ECO:0000256" key="6">
    <source>
        <dbReference type="ARBA" id="ARBA00023002"/>
    </source>
</evidence>
<dbReference type="SUPFAM" id="SSF51197">
    <property type="entry name" value="Clavaminate synthase-like"/>
    <property type="match status" value="1"/>
</dbReference>
<evidence type="ECO:0000256" key="1">
    <source>
        <dbReference type="ARBA" id="ARBA00001961"/>
    </source>
</evidence>
<dbReference type="GO" id="GO:0009813">
    <property type="term" value="P:flavonoid biosynthetic process"/>
    <property type="evidence" value="ECO:0007669"/>
    <property type="project" value="UniProtKB-KW"/>
</dbReference>
<dbReference type="InterPro" id="IPR005123">
    <property type="entry name" value="Oxoglu/Fe-dep_dioxygenase_dom"/>
</dbReference>
<evidence type="ECO:0000256" key="2">
    <source>
        <dbReference type="ARBA" id="ARBA00004966"/>
    </source>
</evidence>
<keyword evidence="7 9" id="KW-0408">Iron</keyword>
<organism evidence="11">
    <name type="scientific">Silene littorea</name>
    <dbReference type="NCBI Taxonomy" id="39892"/>
    <lineage>
        <taxon>Eukaryota</taxon>
        <taxon>Viridiplantae</taxon>
        <taxon>Streptophyta</taxon>
        <taxon>Embryophyta</taxon>
        <taxon>Tracheophyta</taxon>
        <taxon>Spermatophyta</taxon>
        <taxon>Magnoliopsida</taxon>
        <taxon>eudicotyledons</taxon>
        <taxon>Gunneridae</taxon>
        <taxon>Pentapetalae</taxon>
        <taxon>Caryophyllales</taxon>
        <taxon>Caryophyllaceae</taxon>
        <taxon>Sileneae</taxon>
        <taxon>Silene</taxon>
        <taxon>Silene subgen. Behenantha</taxon>
        <taxon>Silene sect. Psammophilae</taxon>
    </lineage>
</organism>
<keyword evidence="5" id="KW-0847">Vitamin C</keyword>
<dbReference type="AlphaFoldDB" id="A0A142D8F3"/>
<comment type="similarity">
    <text evidence="3 9">Belongs to the iron/ascorbate-dependent oxidoreductase family.</text>
</comment>
<dbReference type="InterPro" id="IPR050295">
    <property type="entry name" value="Plant_2OG-oxidoreductases"/>
</dbReference>
<dbReference type="PROSITE" id="PS51471">
    <property type="entry name" value="FE2OG_OXY"/>
    <property type="match status" value="1"/>
</dbReference>
<reference evidence="11" key="1">
    <citation type="journal article" date="2016" name="Front. Plant Sci.">
        <title>Transcriptome and Biochemical Analysis of a Flower Color Polymorphism in Silene littorea (Caryophyllaceae).</title>
        <authorList>
            <person name="Casimiro-Soriguer I."/>
            <person name="Narbona E."/>
            <person name="Buide M.L."/>
            <person name="Del Valle J.C."/>
            <person name="Whittall J.B."/>
        </authorList>
    </citation>
    <scope>NUCLEOTIDE SEQUENCE</scope>
    <source>
        <tissue evidence="11">Petal</tissue>
    </source>
</reference>
<dbReference type="GO" id="GO:0031418">
    <property type="term" value="F:L-ascorbic acid binding"/>
    <property type="evidence" value="ECO:0007669"/>
    <property type="project" value="UniProtKB-KW"/>
</dbReference>
<evidence type="ECO:0000256" key="9">
    <source>
        <dbReference type="RuleBase" id="RU003682"/>
    </source>
</evidence>
<dbReference type="EMBL" id="KT954908">
    <property type="protein sequence ID" value="AMQ23622.1"/>
    <property type="molecule type" value="mRNA"/>
</dbReference>
<dbReference type="GO" id="GO:0016491">
    <property type="term" value="F:oxidoreductase activity"/>
    <property type="evidence" value="ECO:0007669"/>
    <property type="project" value="UniProtKB-KW"/>
</dbReference>
<dbReference type="InterPro" id="IPR026992">
    <property type="entry name" value="DIOX_N"/>
</dbReference>
<feature type="domain" description="Fe2OG dioxygenase" evidence="10">
    <location>
        <begin position="195"/>
        <end position="296"/>
    </location>
</feature>
<evidence type="ECO:0000256" key="7">
    <source>
        <dbReference type="ARBA" id="ARBA00023004"/>
    </source>
</evidence>